<dbReference type="Gene3D" id="3.20.20.370">
    <property type="entry name" value="Glycoside hydrolase/deacetylase"/>
    <property type="match status" value="1"/>
</dbReference>
<keyword evidence="2 3" id="KW-0732">Signal</keyword>
<gene>
    <name evidence="5" type="ORF">CHH28_17185</name>
</gene>
<dbReference type="AlphaFoldDB" id="A0A222FP67"/>
<dbReference type="PANTHER" id="PTHR34216">
    <property type="match status" value="1"/>
</dbReference>
<dbReference type="KEGG" id="bsan:CHH28_17185"/>
<sequence length="342" mass="37744">MRYFLLLLFWLALPASAQLVVLQYHHVSEQTPAVTSVTPAQFEQHLELIEQLKLPVVDLVEALEKIDNGDALQEGAVAISFDDAYTSIYQHALPALEKRGWPFVVFVNTGAVDGGHQGVMSWKQLRDLQSRGAVLANHTVDHPYLLQTPTEVTLDDWLQQQIGEAQQRLKAEVGDAPKLLAYPYGEFNLEMTTWLAKHGYKAFGQQSGPIGAQSHPQALPRFPASGVYANTDTLATKLKTLPLPVGAEQLLSPVLTDNPPTLTLRFNRGAVAAAPFQCFASGQGAIDTQQRQDGADTLIRAQAQSAIGGGRFRYNCTAASRQRPGWHYWYSQVWINTSVMPR</sequence>
<evidence type="ECO:0000259" key="4">
    <source>
        <dbReference type="PROSITE" id="PS51677"/>
    </source>
</evidence>
<accession>A0A222FP67</accession>
<evidence type="ECO:0000313" key="5">
    <source>
        <dbReference type="EMBL" id="ASP40304.1"/>
    </source>
</evidence>
<dbReference type="CDD" id="cd10973">
    <property type="entry name" value="CE4_DAC_u4_5s"/>
    <property type="match status" value="1"/>
</dbReference>
<comment type="subcellular location">
    <subcellularLocation>
        <location evidence="1">Secreted</location>
    </subcellularLocation>
</comment>
<evidence type="ECO:0000313" key="6">
    <source>
        <dbReference type="Proteomes" id="UP000202440"/>
    </source>
</evidence>
<dbReference type="SUPFAM" id="SSF88713">
    <property type="entry name" value="Glycoside hydrolase/deacetylase"/>
    <property type="match status" value="1"/>
</dbReference>
<dbReference type="GO" id="GO:0016810">
    <property type="term" value="F:hydrolase activity, acting on carbon-nitrogen (but not peptide) bonds"/>
    <property type="evidence" value="ECO:0007669"/>
    <property type="project" value="InterPro"/>
</dbReference>
<name>A0A222FP67_9GAMM</name>
<evidence type="ECO:0000256" key="2">
    <source>
        <dbReference type="ARBA" id="ARBA00022729"/>
    </source>
</evidence>
<dbReference type="RefSeq" id="WP_094061473.1">
    <property type="nucleotide sequence ID" value="NZ_CP022530.1"/>
</dbReference>
<feature type="domain" description="NodB homology" evidence="4">
    <location>
        <begin position="75"/>
        <end position="313"/>
    </location>
</feature>
<dbReference type="OrthoDB" id="9814639at2"/>
<dbReference type="InterPro" id="IPR011330">
    <property type="entry name" value="Glyco_hydro/deAcase_b/a-brl"/>
</dbReference>
<feature type="chain" id="PRO_5012578402" description="NodB homology domain-containing protein" evidence="3">
    <location>
        <begin position="18"/>
        <end position="342"/>
    </location>
</feature>
<dbReference type="EMBL" id="CP022530">
    <property type="protein sequence ID" value="ASP40304.1"/>
    <property type="molecule type" value="Genomic_DNA"/>
</dbReference>
<evidence type="ECO:0000256" key="1">
    <source>
        <dbReference type="ARBA" id="ARBA00004613"/>
    </source>
</evidence>
<organism evidence="5 6">
    <name type="scientific">Bacterioplanes sanyensis</name>
    <dbReference type="NCBI Taxonomy" id="1249553"/>
    <lineage>
        <taxon>Bacteria</taxon>
        <taxon>Pseudomonadati</taxon>
        <taxon>Pseudomonadota</taxon>
        <taxon>Gammaproteobacteria</taxon>
        <taxon>Oceanospirillales</taxon>
        <taxon>Oceanospirillaceae</taxon>
        <taxon>Bacterioplanes</taxon>
    </lineage>
</organism>
<evidence type="ECO:0000256" key="3">
    <source>
        <dbReference type="SAM" id="SignalP"/>
    </source>
</evidence>
<dbReference type="Pfam" id="PF01522">
    <property type="entry name" value="Polysacc_deac_1"/>
    <property type="match status" value="1"/>
</dbReference>
<dbReference type="PROSITE" id="PS51677">
    <property type="entry name" value="NODB"/>
    <property type="match status" value="1"/>
</dbReference>
<reference evidence="5 6" key="1">
    <citation type="submission" date="2017-07" db="EMBL/GenBank/DDBJ databases">
        <title>Annotated genome sequence of Bacterioplanes sanyensis isolated from Red Sea.</title>
        <authorList>
            <person name="Rehman Z.U."/>
        </authorList>
    </citation>
    <scope>NUCLEOTIDE SEQUENCE [LARGE SCALE GENOMIC DNA]</scope>
    <source>
        <strain evidence="5 6">NV9</strain>
    </source>
</reference>
<dbReference type="InterPro" id="IPR051398">
    <property type="entry name" value="Polysacch_Deacetylase"/>
</dbReference>
<dbReference type="InterPro" id="IPR002509">
    <property type="entry name" value="NODB_dom"/>
</dbReference>
<dbReference type="GO" id="GO:0005576">
    <property type="term" value="C:extracellular region"/>
    <property type="evidence" value="ECO:0007669"/>
    <property type="project" value="UniProtKB-SubCell"/>
</dbReference>
<keyword evidence="6" id="KW-1185">Reference proteome</keyword>
<dbReference type="Proteomes" id="UP000202440">
    <property type="component" value="Chromosome"/>
</dbReference>
<feature type="signal peptide" evidence="3">
    <location>
        <begin position="1"/>
        <end position="17"/>
    </location>
</feature>
<proteinExistence type="predicted"/>
<dbReference type="PANTHER" id="PTHR34216:SF3">
    <property type="entry name" value="POLY-BETA-1,6-N-ACETYL-D-GLUCOSAMINE N-DEACETYLASE"/>
    <property type="match status" value="1"/>
</dbReference>
<protein>
    <recommendedName>
        <fullName evidence="4">NodB homology domain-containing protein</fullName>
    </recommendedName>
</protein>
<dbReference type="GO" id="GO:0005975">
    <property type="term" value="P:carbohydrate metabolic process"/>
    <property type="evidence" value="ECO:0007669"/>
    <property type="project" value="InterPro"/>
</dbReference>